<evidence type="ECO:0000313" key="4">
    <source>
        <dbReference type="EMBL" id="OAM90465.1"/>
    </source>
</evidence>
<reference evidence="4 5" key="1">
    <citation type="submission" date="2016-01" db="EMBL/GenBank/DDBJ databases">
        <title>High potential of lignocellulose degradation of a new Verrucomicrobia species.</title>
        <authorList>
            <person name="Wang Y."/>
            <person name="Shi Y."/>
            <person name="Qiu Z."/>
            <person name="Liu S."/>
            <person name="Yang H."/>
        </authorList>
    </citation>
    <scope>NUCLEOTIDE SEQUENCE [LARGE SCALE GENOMIC DNA]</scope>
    <source>
        <strain evidence="4 5">TSB47</strain>
    </source>
</reference>
<accession>A0A178IMP0</accession>
<gene>
    <name evidence="4" type="ORF">AW736_07775</name>
</gene>
<sequence>MHTHTRSLVVALATLMTAHMAFSADIYWQNTGSGDWSQAGNWTPGIPSNTDTIYIGGSGTAALSSGSTAITALYVGGTVGGETGELLINGGTLTGSQPFYIGYKNNAQGSVTVSDGLLHLQGASTAGNLSVGRDYGGVGILTITGGTVANFQGHIAHNNLGASGTVSVSGGLWNNANNLYVGSNGKGVLIITGGTVFNAGVGFIGNAAGSEGSVMVSDSGYWQNNNELRVGFAGTGTLTVTGGTVTNPNAIVGAHASGRGSAVVSGSGLWATTGTLSIGAIGGGILTIQEGGIVRVANSVVMIGGATAPATGTLALKGGVLEAQGIARTAGAASGNATLILNGGTVRALQGTGSYFNLPGTTLTLDGTGLAAGAPALTIDTNGFDLTVSNTFTGDGAFGKTGGGKVILEGDNHATTGGLNLNEGVVQISSTLNLFGGALNGSGTLVIDNAGAFAFAAGHTGDFTGLVRLQASGLELGNAAPVIDGATLQLAAGGSATYNSNNGDTTIGSLDFAGGSLDLTYSPSGTLFVDHLGVSTSGTVKLGGLSASGPPGNLPANFIDQSHATGDGLLLIKANSVGDISQLRVDTGTSSGITSDLGPVVATYNYAGLSGSNFGGEKGLFISTVLQELAIKSGSTLVLNTDNLESNSTHTLAARISGADGNVHISAPGDCIILNANNTYTGTTTIASGTVRAATNDVLGHTSHLILSDNTTFDLNGATQSIGALTGGAGSTLALGSGSLAINGSGVTQGRITGVQAGFLSVSSGTVILNSANTDLHVTTIIGAGGSVVLNDGQALGDGAIIIENTTASLTLNNASAASFANTLSGNGTFLKTGNGLLALSGDNEGFLGTVDLRQGAIEARNSKALGSGMTTLHGTQVDYVGANGTVPGAFAGTGKVVIREDSLLALARADAIGTGINVDINESHLVLAANGTRLGNVTLSNGRMSFNNPPGIFVTGTLKSLHGASTLIFNVDFDTGKANHLTITDAATGEHEVSIAHTGDPAAASIAIIKNPEGFTANYRYNPIETALERYDAVPGDGSAARPDRNAVYFHSSGLSSTADAILATASLQGRDWLYSLDALYLRMGDIRADPNYAKAGNPPGSFWVRARSHRLNASISSQGNETGAINGQSFHQYGHGLTAGVDRVHARGAGTIFVGAFIDTGIVDRDFDNYGNGESETIGAGVYGSWLHEKGWFADITLKLDHVKNDFDARASDGKLSHGSYKNYAKGVSLEIGRRLVNKNGWWVEPSVQAAYVHLNSAAYQVHGAYGPNFVQANVPSPVSVHLDATSAFQSRAGLRIGRQLGATRWHPYGKAAVAGSFSNGGEVTAEGKTLASDYDGCRVEAGFGASFIINARHALYLDFEYAKADDYERPWSINIGYRACW</sequence>
<evidence type="ECO:0000313" key="5">
    <source>
        <dbReference type="Proteomes" id="UP000078486"/>
    </source>
</evidence>
<protein>
    <recommendedName>
        <fullName evidence="3">Autotransporter domain-containing protein</fullName>
    </recommendedName>
</protein>
<feature type="signal peptide" evidence="2">
    <location>
        <begin position="1"/>
        <end position="23"/>
    </location>
</feature>
<organism evidence="4 5">
    <name type="scientific">Termitidicoccus mucosus</name>
    <dbReference type="NCBI Taxonomy" id="1184151"/>
    <lineage>
        <taxon>Bacteria</taxon>
        <taxon>Pseudomonadati</taxon>
        <taxon>Verrucomicrobiota</taxon>
        <taxon>Opitutia</taxon>
        <taxon>Opitutales</taxon>
        <taxon>Opitutaceae</taxon>
        <taxon>Termitidicoccus</taxon>
    </lineage>
</organism>
<dbReference type="SUPFAM" id="SSF51126">
    <property type="entry name" value="Pectin lyase-like"/>
    <property type="match status" value="2"/>
</dbReference>
<dbReference type="InterPro" id="IPR030895">
    <property type="entry name" value="T5SS_PEPC_rpt"/>
</dbReference>
<dbReference type="EMBL" id="LRRQ01000057">
    <property type="protein sequence ID" value="OAM90465.1"/>
    <property type="molecule type" value="Genomic_DNA"/>
</dbReference>
<name>A0A178IMP0_9BACT</name>
<dbReference type="SMART" id="SM00869">
    <property type="entry name" value="Autotransporter"/>
    <property type="match status" value="1"/>
</dbReference>
<dbReference type="PANTHER" id="PTHR35037:SF3">
    <property type="entry name" value="C-TERMINAL REGION OF AIDA-LIKE PROTEIN"/>
    <property type="match status" value="1"/>
</dbReference>
<dbReference type="InterPro" id="IPR005546">
    <property type="entry name" value="Autotransporte_beta"/>
</dbReference>
<dbReference type="Pfam" id="PF03797">
    <property type="entry name" value="Autotransporter"/>
    <property type="match status" value="1"/>
</dbReference>
<dbReference type="InterPro" id="IPR011050">
    <property type="entry name" value="Pectin_lyase_fold/virulence"/>
</dbReference>
<dbReference type="PANTHER" id="PTHR35037">
    <property type="entry name" value="C-TERMINAL REGION OF AIDA-LIKE PROTEIN"/>
    <property type="match status" value="1"/>
</dbReference>
<dbReference type="InterPro" id="IPR036709">
    <property type="entry name" value="Autotransporte_beta_dom_sf"/>
</dbReference>
<dbReference type="Gene3D" id="2.160.20.20">
    <property type="match status" value="1"/>
</dbReference>
<keyword evidence="1 2" id="KW-0732">Signal</keyword>
<feature type="domain" description="Autotransporter" evidence="3">
    <location>
        <begin position="1097"/>
        <end position="1384"/>
    </location>
</feature>
<dbReference type="Gene3D" id="2.40.128.130">
    <property type="entry name" value="Autotransporter beta-domain"/>
    <property type="match status" value="1"/>
</dbReference>
<dbReference type="Pfam" id="PF03212">
    <property type="entry name" value="Pertactin"/>
    <property type="match status" value="1"/>
</dbReference>
<dbReference type="OrthoDB" id="90621at2"/>
<evidence type="ECO:0000259" key="3">
    <source>
        <dbReference type="PROSITE" id="PS51208"/>
    </source>
</evidence>
<dbReference type="InterPro" id="IPR051551">
    <property type="entry name" value="Autotransporter_adhesion"/>
</dbReference>
<dbReference type="STRING" id="1184151.AW736_07775"/>
<comment type="caution">
    <text evidence="4">The sequence shown here is derived from an EMBL/GenBank/DDBJ whole genome shotgun (WGS) entry which is preliminary data.</text>
</comment>
<dbReference type="RefSeq" id="WP_068769604.1">
    <property type="nucleotide sequence ID" value="NZ_CP109796.1"/>
</dbReference>
<dbReference type="InterPro" id="IPR013425">
    <property type="entry name" value="Autotrns_rpt"/>
</dbReference>
<dbReference type="PROSITE" id="PS51208">
    <property type="entry name" value="AUTOTRANSPORTER"/>
    <property type="match status" value="1"/>
</dbReference>
<evidence type="ECO:0000256" key="2">
    <source>
        <dbReference type="SAM" id="SignalP"/>
    </source>
</evidence>
<dbReference type="SUPFAM" id="SSF103515">
    <property type="entry name" value="Autotransporter"/>
    <property type="match status" value="1"/>
</dbReference>
<dbReference type="Proteomes" id="UP000078486">
    <property type="component" value="Unassembled WGS sequence"/>
</dbReference>
<dbReference type="NCBIfam" id="TIGR04393">
    <property type="entry name" value="rpt_T5SS_PEPC"/>
    <property type="match status" value="3"/>
</dbReference>
<dbReference type="InterPro" id="IPR012332">
    <property type="entry name" value="Autotransporter_pectin_lyase_C"/>
</dbReference>
<dbReference type="InterPro" id="IPR004899">
    <property type="entry name" value="Pertactin_central"/>
</dbReference>
<feature type="chain" id="PRO_5008089109" description="Autotransporter domain-containing protein" evidence="2">
    <location>
        <begin position="24"/>
        <end position="1384"/>
    </location>
</feature>
<evidence type="ECO:0000256" key="1">
    <source>
        <dbReference type="ARBA" id="ARBA00022729"/>
    </source>
</evidence>
<dbReference type="NCBIfam" id="TIGR01414">
    <property type="entry name" value="autotrans_barl"/>
    <property type="match status" value="1"/>
</dbReference>
<dbReference type="GO" id="GO:0019867">
    <property type="term" value="C:outer membrane"/>
    <property type="evidence" value="ECO:0007669"/>
    <property type="project" value="InterPro"/>
</dbReference>
<keyword evidence="5" id="KW-1185">Reference proteome</keyword>
<proteinExistence type="predicted"/>
<dbReference type="InterPro" id="IPR006315">
    <property type="entry name" value="OM_autotransptr_brl_dom"/>
</dbReference>
<dbReference type="NCBIfam" id="TIGR02601">
    <property type="entry name" value="autotrns_rpt"/>
    <property type="match status" value="1"/>
</dbReference>